<dbReference type="GO" id="GO:0046656">
    <property type="term" value="P:folic acid biosynthetic process"/>
    <property type="evidence" value="ECO:0007669"/>
    <property type="project" value="UniProtKB-KW"/>
</dbReference>
<keyword evidence="9" id="KW-0289">Folate biosynthesis</keyword>
<name>A0AA94EEY2_9GAMM</name>
<dbReference type="InterPro" id="IPR000550">
    <property type="entry name" value="Hppk"/>
</dbReference>
<dbReference type="EMBL" id="PIPS01000003">
    <property type="protein sequence ID" value="RUO42367.1"/>
    <property type="molecule type" value="Genomic_DNA"/>
</dbReference>
<keyword evidence="8" id="KW-0067">ATP-binding</keyword>
<evidence type="ECO:0000313" key="15">
    <source>
        <dbReference type="Proteomes" id="UP000286680"/>
    </source>
</evidence>
<evidence type="ECO:0000259" key="13">
    <source>
        <dbReference type="PROSITE" id="PS00794"/>
    </source>
</evidence>
<dbReference type="GO" id="GO:0005524">
    <property type="term" value="F:ATP binding"/>
    <property type="evidence" value="ECO:0007669"/>
    <property type="project" value="UniProtKB-KW"/>
</dbReference>
<evidence type="ECO:0000256" key="4">
    <source>
        <dbReference type="ARBA" id="ARBA00016218"/>
    </source>
</evidence>
<keyword evidence="5" id="KW-0808">Transferase</keyword>
<keyword evidence="6" id="KW-0547">Nucleotide-binding</keyword>
<comment type="function">
    <text evidence="10">Catalyzes the transfer of pyrophosphate from adenosine triphosphate (ATP) to 6-hydroxymethyl-7,8-dihydropterin, an enzymatic step in folate biosynthesis pathway.</text>
</comment>
<comment type="similarity">
    <text evidence="2">Belongs to the HPPK family.</text>
</comment>
<dbReference type="PROSITE" id="PS00794">
    <property type="entry name" value="HPPK"/>
    <property type="match status" value="1"/>
</dbReference>
<dbReference type="Proteomes" id="UP000286680">
    <property type="component" value="Unassembled WGS sequence"/>
</dbReference>
<dbReference type="GO" id="GO:0016301">
    <property type="term" value="F:kinase activity"/>
    <property type="evidence" value="ECO:0007669"/>
    <property type="project" value="UniProtKB-KW"/>
</dbReference>
<organism evidence="14 15">
    <name type="scientific">Idiomarina aquatica</name>
    <dbReference type="NCBI Taxonomy" id="1327752"/>
    <lineage>
        <taxon>Bacteria</taxon>
        <taxon>Pseudomonadati</taxon>
        <taxon>Pseudomonadota</taxon>
        <taxon>Gammaproteobacteria</taxon>
        <taxon>Alteromonadales</taxon>
        <taxon>Idiomarinaceae</taxon>
        <taxon>Idiomarina</taxon>
    </lineage>
</organism>
<dbReference type="EC" id="2.7.6.3" evidence="3"/>
<evidence type="ECO:0000256" key="6">
    <source>
        <dbReference type="ARBA" id="ARBA00022741"/>
    </source>
</evidence>
<dbReference type="NCBIfam" id="TIGR01498">
    <property type="entry name" value="folK"/>
    <property type="match status" value="1"/>
</dbReference>
<dbReference type="GO" id="GO:0003848">
    <property type="term" value="F:2-amino-4-hydroxy-6-hydroxymethyldihydropteridine diphosphokinase activity"/>
    <property type="evidence" value="ECO:0007669"/>
    <property type="project" value="UniProtKB-EC"/>
</dbReference>
<accession>A0AA94EEY2</accession>
<evidence type="ECO:0000256" key="8">
    <source>
        <dbReference type="ARBA" id="ARBA00022840"/>
    </source>
</evidence>
<gene>
    <name evidence="14" type="primary">folK</name>
    <name evidence="14" type="ORF">CWE23_09680</name>
</gene>
<evidence type="ECO:0000313" key="14">
    <source>
        <dbReference type="EMBL" id="RUO42367.1"/>
    </source>
</evidence>
<evidence type="ECO:0000256" key="7">
    <source>
        <dbReference type="ARBA" id="ARBA00022777"/>
    </source>
</evidence>
<keyword evidence="7" id="KW-0418">Kinase</keyword>
<evidence type="ECO:0000256" key="9">
    <source>
        <dbReference type="ARBA" id="ARBA00022909"/>
    </source>
</evidence>
<evidence type="ECO:0000256" key="12">
    <source>
        <dbReference type="ARBA" id="ARBA00033413"/>
    </source>
</evidence>
<keyword evidence="15" id="KW-1185">Reference proteome</keyword>
<reference evidence="15" key="1">
    <citation type="journal article" date="2018" name="Front. Microbiol.">
        <title>Genome-Based Analysis Reveals the Taxonomy and Diversity of the Family Idiomarinaceae.</title>
        <authorList>
            <person name="Liu Y."/>
            <person name="Lai Q."/>
            <person name="Shao Z."/>
        </authorList>
    </citation>
    <scope>NUCLEOTIDE SEQUENCE [LARGE SCALE GENOMIC DNA]</scope>
    <source>
        <strain evidence="15">SN-14</strain>
    </source>
</reference>
<evidence type="ECO:0000256" key="1">
    <source>
        <dbReference type="ARBA" id="ARBA00005051"/>
    </source>
</evidence>
<dbReference type="PANTHER" id="PTHR43071:SF1">
    <property type="entry name" value="2-AMINO-4-HYDROXY-6-HYDROXYMETHYLDIHYDROPTERIDINE PYROPHOSPHOKINASE"/>
    <property type="match status" value="1"/>
</dbReference>
<dbReference type="CDD" id="cd00483">
    <property type="entry name" value="HPPK"/>
    <property type="match status" value="1"/>
</dbReference>
<evidence type="ECO:0000256" key="5">
    <source>
        <dbReference type="ARBA" id="ARBA00022679"/>
    </source>
</evidence>
<sequence>MTKALVALGANLGNPRQQVIDALLALSRHPALDVLDVSSLYSSAPMGPQDQPNYINAVCVVDSALAAFDTLQLLHHIEDQFGRQRIRHWGERTLDLDLLVYGDTYSDDEAMRLPHPGLYEREFVLYPLAEIQSDWILPNGVSAIQQARQVPKNGLRVVFSRDDLLKTLTEGGQ</sequence>
<dbReference type="Gene3D" id="3.30.70.560">
    <property type="entry name" value="7,8-Dihydro-6-hydroxymethylpterin-pyrophosphokinase HPPK"/>
    <property type="match status" value="1"/>
</dbReference>
<comment type="pathway">
    <text evidence="1">Cofactor biosynthesis; tetrahydrofolate biosynthesis; 2-amino-4-hydroxy-6-hydroxymethyl-7,8-dihydropteridine diphosphate from 7,8-dihydroneopterin triphosphate: step 4/4.</text>
</comment>
<dbReference type="InterPro" id="IPR035907">
    <property type="entry name" value="Hppk_sf"/>
</dbReference>
<evidence type="ECO:0000256" key="2">
    <source>
        <dbReference type="ARBA" id="ARBA00005810"/>
    </source>
</evidence>
<dbReference type="RefSeq" id="WP_105307318.1">
    <property type="nucleotide sequence ID" value="NZ_PIPS01000003.1"/>
</dbReference>
<feature type="domain" description="7,8-dihydro-6-hydroxymethylpterin-pyrophosphokinase" evidence="13">
    <location>
        <begin position="88"/>
        <end position="99"/>
    </location>
</feature>
<comment type="caution">
    <text evidence="14">The sequence shown here is derived from an EMBL/GenBank/DDBJ whole genome shotgun (WGS) entry which is preliminary data.</text>
</comment>
<dbReference type="AlphaFoldDB" id="A0AA94EEY2"/>
<dbReference type="SUPFAM" id="SSF55083">
    <property type="entry name" value="6-hydroxymethyl-7,8-dihydropterin pyrophosphokinase, HPPK"/>
    <property type="match status" value="1"/>
</dbReference>
<protein>
    <recommendedName>
        <fullName evidence="4">2-amino-4-hydroxy-6-hydroxymethyldihydropteridine pyrophosphokinase</fullName>
        <ecNumber evidence="3">2.7.6.3</ecNumber>
    </recommendedName>
    <alternativeName>
        <fullName evidence="11">6-hydroxymethyl-7,8-dihydropterin pyrophosphokinase</fullName>
    </alternativeName>
    <alternativeName>
        <fullName evidence="12">7,8-dihydro-6-hydroxymethylpterin-pyrophosphokinase</fullName>
    </alternativeName>
</protein>
<evidence type="ECO:0000256" key="10">
    <source>
        <dbReference type="ARBA" id="ARBA00029409"/>
    </source>
</evidence>
<dbReference type="PANTHER" id="PTHR43071">
    <property type="entry name" value="2-AMINO-4-HYDROXY-6-HYDROXYMETHYLDIHYDROPTERIDINE PYROPHOSPHOKINASE"/>
    <property type="match status" value="1"/>
</dbReference>
<proteinExistence type="inferred from homology"/>
<dbReference type="Pfam" id="PF01288">
    <property type="entry name" value="HPPK"/>
    <property type="match status" value="1"/>
</dbReference>
<evidence type="ECO:0000256" key="3">
    <source>
        <dbReference type="ARBA" id="ARBA00013253"/>
    </source>
</evidence>
<evidence type="ECO:0000256" key="11">
    <source>
        <dbReference type="ARBA" id="ARBA00029766"/>
    </source>
</evidence>